<dbReference type="EMBL" id="JBBKAM010000002">
    <property type="protein sequence ID" value="MEJ8643198.1"/>
    <property type="molecule type" value="Genomic_DNA"/>
</dbReference>
<keyword evidence="3" id="KW-1185">Reference proteome</keyword>
<dbReference type="SUPFAM" id="SSF56112">
    <property type="entry name" value="Protein kinase-like (PK-like)"/>
    <property type="match status" value="1"/>
</dbReference>
<name>A0ABU8U5N7_9ACTN</name>
<proteinExistence type="predicted"/>
<gene>
    <name evidence="2" type="ORF">WKI68_20985</name>
</gene>
<evidence type="ECO:0000313" key="2">
    <source>
        <dbReference type="EMBL" id="MEJ8643198.1"/>
    </source>
</evidence>
<organism evidence="2 3">
    <name type="scientific">Streptomyces caledonius</name>
    <dbReference type="NCBI Taxonomy" id="3134107"/>
    <lineage>
        <taxon>Bacteria</taxon>
        <taxon>Bacillati</taxon>
        <taxon>Actinomycetota</taxon>
        <taxon>Actinomycetes</taxon>
        <taxon>Kitasatosporales</taxon>
        <taxon>Streptomycetaceae</taxon>
        <taxon>Streptomyces</taxon>
    </lineage>
</organism>
<evidence type="ECO:0000256" key="1">
    <source>
        <dbReference type="SAM" id="MobiDB-lite"/>
    </source>
</evidence>
<feature type="region of interest" description="Disordered" evidence="1">
    <location>
        <begin position="195"/>
        <end position="294"/>
    </location>
</feature>
<sequence>MERLRHDDPPHIGPHIALARLDAESEQAVPARRFIARSADGDRTFLAFLPRIDVDPTRWAIEAEGARRLSIPGFLPVGEVGGTAGLPWYTAPYVPALPLPAALRAHGGPLPEPVVRALGATLARTLSTAHARGVTHAGLSPAAVLLTTEGSRLSCFGRYGPQPRTASSAAACPALTPAVSPRNKRPVDGRARWATCTPWGRCSPTREPATPSPNATNFPLPPRTDLGLPLPRPREASAGAPGPHPPGVTPGVTPGVGRTYDGTSGHRPGRGRPDPPAGTRGRRARTPVGAGPRG</sequence>
<evidence type="ECO:0008006" key="4">
    <source>
        <dbReference type="Google" id="ProtNLM"/>
    </source>
</evidence>
<accession>A0ABU8U5N7</accession>
<comment type="caution">
    <text evidence="2">The sequence shown here is derived from an EMBL/GenBank/DDBJ whole genome shotgun (WGS) entry which is preliminary data.</text>
</comment>
<reference evidence="2 3" key="1">
    <citation type="submission" date="2024-03" db="EMBL/GenBank/DDBJ databases">
        <title>Novel Streptomyces species of biotechnological and ecological value are a feature of Machair soil.</title>
        <authorList>
            <person name="Prole J.R."/>
            <person name="Goodfellow M."/>
            <person name="Allenby N."/>
            <person name="Ward A.C."/>
        </authorList>
    </citation>
    <scope>NUCLEOTIDE SEQUENCE [LARGE SCALE GENOMIC DNA]</scope>
    <source>
        <strain evidence="2 3">MS1.HAVA.3</strain>
    </source>
</reference>
<dbReference type="Proteomes" id="UP001382904">
    <property type="component" value="Unassembled WGS sequence"/>
</dbReference>
<protein>
    <recommendedName>
        <fullName evidence="4">Serine/threonine protein kinase</fullName>
    </recommendedName>
</protein>
<evidence type="ECO:0000313" key="3">
    <source>
        <dbReference type="Proteomes" id="UP001382904"/>
    </source>
</evidence>
<dbReference type="InterPro" id="IPR011009">
    <property type="entry name" value="Kinase-like_dom_sf"/>
</dbReference>
<dbReference type="Gene3D" id="1.10.510.10">
    <property type="entry name" value="Transferase(Phosphotransferase) domain 1"/>
    <property type="match status" value="1"/>
</dbReference>